<dbReference type="GO" id="GO:0003677">
    <property type="term" value="F:DNA binding"/>
    <property type="evidence" value="ECO:0007669"/>
    <property type="project" value="UniProtKB-UniRule"/>
</dbReference>
<dbReference type="Pfam" id="PF00140">
    <property type="entry name" value="Sigma70_r1_2"/>
    <property type="match status" value="1"/>
</dbReference>
<dbReference type="FunFam" id="1.10.10.10:FF:000002">
    <property type="entry name" value="RNA polymerase sigma factor SigA"/>
    <property type="match status" value="1"/>
</dbReference>
<dbReference type="FunFam" id="1.10.10.10:FF:000004">
    <property type="entry name" value="RNA polymerase sigma factor SigA"/>
    <property type="match status" value="1"/>
</dbReference>
<dbReference type="InterPro" id="IPR007127">
    <property type="entry name" value="RNA_pol_sigma_70_r1_1"/>
</dbReference>
<protein>
    <recommendedName>
        <fullName evidence="6">RNA polymerase sigma factor RpoD</fullName>
    </recommendedName>
    <alternativeName>
        <fullName evidence="6">Sigma-70</fullName>
    </alternativeName>
</protein>
<dbReference type="InterPro" id="IPR013324">
    <property type="entry name" value="RNA_pol_sigma_r3/r4-like"/>
</dbReference>
<dbReference type="GO" id="GO:0006352">
    <property type="term" value="P:DNA-templated transcription initiation"/>
    <property type="evidence" value="ECO:0007669"/>
    <property type="project" value="UniProtKB-UniRule"/>
</dbReference>
<name>A0A9Q4MK63_XYLFS</name>
<evidence type="ECO:0000256" key="4">
    <source>
        <dbReference type="ARBA" id="ARBA00023125"/>
    </source>
</evidence>
<comment type="function">
    <text evidence="6">Sigma factors are initiation factors that promote the attachment of RNA polymerase to specific initiation sites and are then released. This sigma factor is the primary sigma factor during exponential growth.</text>
</comment>
<reference evidence="9" key="4">
    <citation type="journal article" date="2023" name="Commun. Biol.">
        <title>Suspicions of two bridgehead invasions of Xylella fastidiosa subsp. multiplex in France.</title>
        <authorList>
            <person name="Dupas E."/>
            <person name="Durand K."/>
            <person name="Rieux A."/>
            <person name="Briand M."/>
            <person name="Pruvost O."/>
            <person name="Cunty A."/>
            <person name="Denance N."/>
            <person name="Donnadieu C."/>
            <person name="Legendre B."/>
            <person name="Lopez-Roques C."/>
            <person name="Cesbron S."/>
            <person name="Ravigne V."/>
            <person name="Jacques M.A."/>
        </authorList>
    </citation>
    <scope>NUCLEOTIDE SEQUENCE</scope>
    <source>
        <strain evidence="9">CFBP8070</strain>
    </source>
</reference>
<dbReference type="CDD" id="cd06171">
    <property type="entry name" value="Sigma70_r4"/>
    <property type="match status" value="1"/>
</dbReference>
<comment type="similarity">
    <text evidence="6">Belongs to the sigma-70 factor family. RpoD/SigA subfamily.</text>
</comment>
<feature type="DNA-binding region" description="H-T-H motif" evidence="6">
    <location>
        <begin position="577"/>
        <end position="596"/>
    </location>
</feature>
<evidence type="ECO:0000313" key="11">
    <source>
        <dbReference type="Proteomes" id="UP000474061"/>
    </source>
</evidence>
<dbReference type="InterPro" id="IPR012760">
    <property type="entry name" value="RNA_pol_sigma_RpoD_C"/>
</dbReference>
<dbReference type="Proteomes" id="UP000474061">
    <property type="component" value="Unassembled WGS sequence"/>
</dbReference>
<gene>
    <name evidence="6 10" type="primary">rpoD</name>
    <name evidence="10" type="ORF">FG476_10260</name>
    <name evidence="9" type="ORF">LOK82_08925</name>
</gene>
<dbReference type="GO" id="GO:0005737">
    <property type="term" value="C:cytoplasm"/>
    <property type="evidence" value="ECO:0007669"/>
    <property type="project" value="UniProtKB-SubCell"/>
</dbReference>
<evidence type="ECO:0000259" key="7">
    <source>
        <dbReference type="PROSITE" id="PS00715"/>
    </source>
</evidence>
<dbReference type="NCBIfam" id="NF004208">
    <property type="entry name" value="PRK05658.1"/>
    <property type="match status" value="1"/>
</dbReference>
<dbReference type="Pfam" id="PF04539">
    <property type="entry name" value="Sigma70_r3"/>
    <property type="match status" value="1"/>
</dbReference>
<dbReference type="Pfam" id="PF04542">
    <property type="entry name" value="Sigma70_r2"/>
    <property type="match status" value="1"/>
</dbReference>
<dbReference type="EMBL" id="VDCJ01000351">
    <property type="protein sequence ID" value="MRU24419.1"/>
    <property type="molecule type" value="Genomic_DNA"/>
</dbReference>
<feature type="domain" description="RNA polymerase sigma-70" evidence="8">
    <location>
        <begin position="576"/>
        <end position="602"/>
    </location>
</feature>
<sequence length="618" mass="69971">MSNERTAQQSDIKQLISKGLEQGYLTYAEVNDHLPEDLVDPDQIEDIIGMINGMGIEVHEVAPDAETLLLNEGNTGNREVDDTAAEEAAAALSALDTEAGRTTDPVRMYMREMGTVELLTREGEIAIAKRIEEGLSEVQAALGAFPLSTELLLSEYELHKEGKRRLTEVVVGFNDLIEDDNSVTSSVDVTDESIVEVDEEDDDSVGNDEDAPMIGPDPAEVASRIESLSTEYAKFKKLYAKHGPEHKAVIKVREDMAAIFVTFKLSLPLTDLLVQQLQNMVNSVKDHERKVLHLATNVAKMPRKDFIRSWENNQTNLEWVEDAIKRKQKWSSALRDIKDQITAEQQSSIDLEKVNSLTLADIKEINRMMVYGEAKASKAKKEMVEANLRLVISIAKKYTNRGLQFLDLIQEGNIGLMKAVCKFEHRRGFKFSTYATWWIRQAITRSIADQARTIRIPVHMIETINKLNRISRQMLQQFGREATPEELAKEMDMPEDKIRKVMKIAKEPISMETPIGDDEDSHLGDFIEDPNVESPVDTTTNVNLSETVREVLAGLTPREAKVLRMRFGIDMNTDHTLEEVGKQFDVTRERIRQIEAKALRKLRHPSRSEQLRSFLDID</sequence>
<dbReference type="InterPro" id="IPR013325">
    <property type="entry name" value="RNA_pol_sigma_r2"/>
</dbReference>
<dbReference type="FunFam" id="1.10.601.10:FF:000002">
    <property type="entry name" value="RNA polymerase sigma factor RpoD"/>
    <property type="match status" value="1"/>
</dbReference>
<dbReference type="PRINTS" id="PR00046">
    <property type="entry name" value="SIGMA70FCT"/>
</dbReference>
<evidence type="ECO:0000256" key="6">
    <source>
        <dbReference type="HAMAP-Rule" id="MF_00963"/>
    </source>
</evidence>
<proteinExistence type="inferred from homology"/>
<dbReference type="NCBIfam" id="TIGR02393">
    <property type="entry name" value="RpoD_Cterm"/>
    <property type="match status" value="1"/>
</dbReference>
<evidence type="ECO:0000259" key="8">
    <source>
        <dbReference type="PROSITE" id="PS00716"/>
    </source>
</evidence>
<accession>A0A9Q4MK63</accession>
<dbReference type="InterPro" id="IPR036388">
    <property type="entry name" value="WH-like_DNA-bd_sf"/>
</dbReference>
<dbReference type="Pfam" id="PF03979">
    <property type="entry name" value="Sigma70_r1_1"/>
    <property type="match status" value="1"/>
</dbReference>
<organism evidence="10 11">
    <name type="scientific">Xylella fastidiosa subsp. multiplex</name>
    <dbReference type="NCBI Taxonomy" id="644357"/>
    <lineage>
        <taxon>Bacteria</taxon>
        <taxon>Pseudomonadati</taxon>
        <taxon>Pseudomonadota</taxon>
        <taxon>Gammaproteobacteria</taxon>
        <taxon>Lysobacterales</taxon>
        <taxon>Lysobacteraceae</taxon>
        <taxon>Xylella</taxon>
    </lineage>
</organism>
<feature type="short sequence motif" description="Interaction with polymerase core subunit RpoC" evidence="6">
    <location>
        <begin position="407"/>
        <end position="410"/>
    </location>
</feature>
<dbReference type="Gene3D" id="1.10.601.10">
    <property type="entry name" value="RNA Polymerase Primary Sigma Factor"/>
    <property type="match status" value="1"/>
</dbReference>
<dbReference type="Pfam" id="PF04546">
    <property type="entry name" value="Sigma70_ner"/>
    <property type="match status" value="1"/>
</dbReference>
<dbReference type="PROSITE" id="PS00715">
    <property type="entry name" value="SIGMA70_1"/>
    <property type="match status" value="1"/>
</dbReference>
<keyword evidence="2 6" id="KW-0805">Transcription regulation</keyword>
<reference evidence="10" key="1">
    <citation type="submission" date="2019-05" db="EMBL/GenBank/DDBJ databases">
        <authorList>
            <person name="Castillo A."/>
            <person name="Giampetruzzi A."/>
            <person name="Landa B."/>
            <person name="Saponari M."/>
            <person name="Almeida R.P.P."/>
            <person name="Moralejo E."/>
            <person name="Marco-Noales E."/>
            <person name="Velasco-Amo M.P."/>
            <person name="Roman-Ecija M."/>
            <person name="Navarro I."/>
            <person name="Monterde A."/>
            <person name="Barbe S."/>
        </authorList>
    </citation>
    <scope>NUCLEOTIDE SEQUENCE</scope>
    <source>
        <strain evidence="10">XYL1981</strain>
    </source>
</reference>
<evidence type="ECO:0000256" key="5">
    <source>
        <dbReference type="ARBA" id="ARBA00023163"/>
    </source>
</evidence>
<dbReference type="InterPro" id="IPR007631">
    <property type="entry name" value="RNA_pol_sigma_70_non-ess"/>
</dbReference>
<dbReference type="InterPro" id="IPR007627">
    <property type="entry name" value="RNA_pol_sigma70_r2"/>
</dbReference>
<dbReference type="Gene3D" id="1.10.10.10">
    <property type="entry name" value="Winged helix-like DNA-binding domain superfamily/Winged helix DNA-binding domain"/>
    <property type="match status" value="2"/>
</dbReference>
<dbReference type="Pfam" id="PF04545">
    <property type="entry name" value="Sigma70_r4"/>
    <property type="match status" value="1"/>
</dbReference>
<dbReference type="InterPro" id="IPR000943">
    <property type="entry name" value="RNA_pol_sigma70"/>
</dbReference>
<dbReference type="FunFam" id="1.10.220.120:FF:000001">
    <property type="entry name" value="RNA polymerase sigma factor RpoD"/>
    <property type="match status" value="1"/>
</dbReference>
<dbReference type="PANTHER" id="PTHR30603">
    <property type="entry name" value="RNA POLYMERASE SIGMA FACTOR RPO"/>
    <property type="match status" value="1"/>
</dbReference>
<evidence type="ECO:0000256" key="2">
    <source>
        <dbReference type="ARBA" id="ARBA00023015"/>
    </source>
</evidence>
<dbReference type="RefSeq" id="WP_027700023.1">
    <property type="nucleotide sequence ID" value="NZ_CP047134.1"/>
</dbReference>
<dbReference type="HAMAP" id="MF_00963">
    <property type="entry name" value="Sigma70_RpoD_SigA"/>
    <property type="match status" value="1"/>
</dbReference>
<evidence type="ECO:0000313" key="9">
    <source>
        <dbReference type="EMBL" id="MDC6408743.1"/>
    </source>
</evidence>
<dbReference type="NCBIfam" id="TIGR02937">
    <property type="entry name" value="sigma70-ECF"/>
    <property type="match status" value="1"/>
</dbReference>
<evidence type="ECO:0000256" key="1">
    <source>
        <dbReference type="ARBA" id="ARBA00022490"/>
    </source>
</evidence>
<reference evidence="10" key="2">
    <citation type="journal article" date="2020" name="Appl. Environ. Microbiol.">
        <title>Multiple intercontinental introductions associated with the emergence of a plant pathogen in Europe.</title>
        <authorList>
            <person name="Landa B.B."/>
            <person name="Castillo A.I."/>
            <person name="Giampetruzzi A."/>
            <person name="Kahn A."/>
            <person name="Roman-Ecija M."/>
            <person name="Velasco-Amo M.P."/>
            <person name="Navas-Cortes J.A."/>
            <person name="Marco-Noales E."/>
            <person name="Barbe S."/>
            <person name="Moralejo E."/>
            <person name="Coletta-Filho H.D."/>
            <person name="Saldarelli P."/>
            <person name="Saponari M."/>
            <person name="Almeida R.P.P."/>
        </authorList>
    </citation>
    <scope>NUCLEOTIDE SEQUENCE</scope>
    <source>
        <strain evidence="10">XYL1981</strain>
    </source>
</reference>
<comment type="subunit">
    <text evidence="6">Interacts transiently with the RNA polymerase catalytic core.</text>
</comment>
<dbReference type="InterPro" id="IPR050239">
    <property type="entry name" value="Sigma-70_RNA_pol_init_factors"/>
</dbReference>
<feature type="region of interest" description="Sigma-70 factor domain-3" evidence="6">
    <location>
        <begin position="462"/>
        <end position="538"/>
    </location>
</feature>
<dbReference type="InterPro" id="IPR014284">
    <property type="entry name" value="RNA_pol_sigma-70_dom"/>
</dbReference>
<reference evidence="9" key="3">
    <citation type="submission" date="2021-11" db="EMBL/GenBank/DDBJ databases">
        <authorList>
            <person name="Denance N."/>
            <person name="Briand M."/>
            <person name="Dupas E."/>
            <person name="Durand K."/>
            <person name="Legendre B."/>
            <person name="Cunty A."/>
            <person name="Donnadieu C."/>
            <person name="Lopez Roques C."/>
            <person name="Cesbron S."/>
            <person name="Jacques M.A."/>
        </authorList>
    </citation>
    <scope>NUCLEOTIDE SEQUENCE</scope>
    <source>
        <strain evidence="9">CFBP8070</strain>
    </source>
</reference>
<feature type="region of interest" description="Sigma-70 factor domain-4" evidence="6">
    <location>
        <begin position="551"/>
        <end position="604"/>
    </location>
</feature>
<feature type="domain" description="RNA polymerase sigma-70" evidence="7">
    <location>
        <begin position="407"/>
        <end position="420"/>
    </location>
</feature>
<dbReference type="InterPro" id="IPR028630">
    <property type="entry name" value="Sigma70_RpoD"/>
</dbReference>
<dbReference type="Gene3D" id="1.10.220.120">
    <property type="entry name" value="Sigma-70 factor, region 1.1"/>
    <property type="match status" value="1"/>
</dbReference>
<dbReference type="InterPro" id="IPR007630">
    <property type="entry name" value="RNA_pol_sigma70_r4"/>
</dbReference>
<comment type="caution">
    <text evidence="10">The sequence shown here is derived from an EMBL/GenBank/DDBJ whole genome shotgun (WGS) entry which is preliminary data.</text>
</comment>
<dbReference type="PANTHER" id="PTHR30603:SF60">
    <property type="entry name" value="RNA POLYMERASE SIGMA FACTOR RPOD"/>
    <property type="match status" value="1"/>
</dbReference>
<dbReference type="PROSITE" id="PS00716">
    <property type="entry name" value="SIGMA70_2"/>
    <property type="match status" value="1"/>
</dbReference>
<dbReference type="InterPro" id="IPR007624">
    <property type="entry name" value="RNA_pol_sigma70_r3"/>
</dbReference>
<feature type="region of interest" description="Sigma-70 factor domain-2" evidence="6">
    <location>
        <begin position="383"/>
        <end position="453"/>
    </location>
</feature>
<dbReference type="SUPFAM" id="SSF88946">
    <property type="entry name" value="Sigma2 domain of RNA polymerase sigma factors"/>
    <property type="match status" value="1"/>
</dbReference>
<keyword evidence="1 6" id="KW-0963">Cytoplasm</keyword>
<keyword evidence="3 6" id="KW-0731">Sigma factor</keyword>
<dbReference type="Proteomes" id="UP001220702">
    <property type="component" value="Unassembled WGS sequence"/>
</dbReference>
<dbReference type="AlphaFoldDB" id="A0A9Q4MK63"/>
<keyword evidence="4 6" id="KW-0238">DNA-binding</keyword>
<keyword evidence="5 6" id="KW-0804">Transcription</keyword>
<dbReference type="SUPFAM" id="SSF88659">
    <property type="entry name" value="Sigma3 and sigma4 domains of RNA polymerase sigma factors"/>
    <property type="match status" value="2"/>
</dbReference>
<dbReference type="EMBL" id="JAJKGN010000001">
    <property type="protein sequence ID" value="MDC6408743.1"/>
    <property type="molecule type" value="Genomic_DNA"/>
</dbReference>
<dbReference type="GO" id="GO:0016987">
    <property type="term" value="F:sigma factor activity"/>
    <property type="evidence" value="ECO:0007669"/>
    <property type="project" value="UniProtKB-UniRule"/>
</dbReference>
<dbReference type="InterPro" id="IPR009042">
    <property type="entry name" value="RNA_pol_sigma70_r1_2"/>
</dbReference>
<evidence type="ECO:0000313" key="10">
    <source>
        <dbReference type="EMBL" id="MRU24419.1"/>
    </source>
</evidence>
<evidence type="ECO:0000256" key="3">
    <source>
        <dbReference type="ARBA" id="ARBA00023082"/>
    </source>
</evidence>
<dbReference type="InterPro" id="IPR042189">
    <property type="entry name" value="RNA_pol_sigma_70_r1_1_sf"/>
</dbReference>
<comment type="subcellular location">
    <subcellularLocation>
        <location evidence="6">Cytoplasm</location>
    </subcellularLocation>
</comment>